<dbReference type="Proteomes" id="UP001652620">
    <property type="component" value="Chromosome 3"/>
</dbReference>
<proteinExistence type="predicted"/>
<name>A0ABM3JCG0_BACDO</name>
<feature type="compositionally biased region" description="Low complexity" evidence="1">
    <location>
        <begin position="12"/>
        <end position="32"/>
    </location>
</feature>
<evidence type="ECO:0000256" key="1">
    <source>
        <dbReference type="SAM" id="MobiDB-lite"/>
    </source>
</evidence>
<evidence type="ECO:0000313" key="2">
    <source>
        <dbReference type="Proteomes" id="UP001652620"/>
    </source>
</evidence>
<feature type="region of interest" description="Disordered" evidence="1">
    <location>
        <begin position="1"/>
        <end position="37"/>
    </location>
</feature>
<dbReference type="GeneID" id="105233678"/>
<evidence type="ECO:0000313" key="3">
    <source>
        <dbReference type="RefSeq" id="XP_049306921.1"/>
    </source>
</evidence>
<sequence>MSKDNLKQNVSTTRATTTATAETTLNHVAPTTSPMPPSPAFEITPSILAIPAIRNPQTLPPAYAPSYTYRHPLNMHIVGGIQAPPVGPSAQELTCPRCLQRVRTLVVYEPTHGRLCMSICALLCM</sequence>
<reference evidence="3" key="1">
    <citation type="submission" date="2025-08" db="UniProtKB">
        <authorList>
            <consortium name="RefSeq"/>
        </authorList>
    </citation>
    <scope>IDENTIFICATION</scope>
    <source>
        <tissue evidence="3">Adult</tissue>
    </source>
</reference>
<organism evidence="2 3">
    <name type="scientific">Bactrocera dorsalis</name>
    <name type="common">Oriental fruit fly</name>
    <name type="synonym">Dacus dorsalis</name>
    <dbReference type="NCBI Taxonomy" id="27457"/>
    <lineage>
        <taxon>Eukaryota</taxon>
        <taxon>Metazoa</taxon>
        <taxon>Ecdysozoa</taxon>
        <taxon>Arthropoda</taxon>
        <taxon>Hexapoda</taxon>
        <taxon>Insecta</taxon>
        <taxon>Pterygota</taxon>
        <taxon>Neoptera</taxon>
        <taxon>Endopterygota</taxon>
        <taxon>Diptera</taxon>
        <taxon>Brachycera</taxon>
        <taxon>Muscomorpha</taxon>
        <taxon>Tephritoidea</taxon>
        <taxon>Tephritidae</taxon>
        <taxon>Bactrocera</taxon>
        <taxon>Bactrocera</taxon>
    </lineage>
</organism>
<accession>A0ABM3JCG0</accession>
<keyword evidence="2" id="KW-1185">Reference proteome</keyword>
<protein>
    <submittedName>
        <fullName evidence="3">Uncharacterized protein LOC105233678</fullName>
    </submittedName>
</protein>
<gene>
    <name evidence="3" type="primary">LOC105233678</name>
</gene>
<dbReference type="RefSeq" id="XP_049306921.1">
    <property type="nucleotide sequence ID" value="XM_049450964.1"/>
</dbReference>